<dbReference type="PANTHER" id="PTHR20836:SF0">
    <property type="entry name" value="4-HYDROXY-TETRAHYDRODIPICOLINATE REDUCTASE 1, CHLOROPLASTIC-RELATED"/>
    <property type="match status" value="1"/>
</dbReference>
<dbReference type="InterPro" id="IPR022664">
    <property type="entry name" value="DapB_N_CS"/>
</dbReference>
<dbReference type="Proteomes" id="UP000259211">
    <property type="component" value="Unassembled WGS sequence"/>
</dbReference>
<dbReference type="AlphaFoldDB" id="A0A3E2DLZ3"/>
<evidence type="ECO:0000256" key="5">
    <source>
        <dbReference type="ARBA" id="ARBA00022915"/>
    </source>
</evidence>
<dbReference type="EMBL" id="JBAKUA010000009">
    <property type="protein sequence ID" value="MEH1546807.1"/>
    <property type="molecule type" value="Genomic_DNA"/>
</dbReference>
<evidence type="ECO:0000256" key="3">
    <source>
        <dbReference type="ARBA" id="ARBA00022605"/>
    </source>
</evidence>
<dbReference type="CDD" id="cd02274">
    <property type="entry name" value="DHDPR_N"/>
    <property type="match status" value="1"/>
</dbReference>
<proteinExistence type="inferred from homology"/>
<evidence type="ECO:0000256" key="9">
    <source>
        <dbReference type="ARBA" id="ARBA00037922"/>
    </source>
</evidence>
<evidence type="ECO:0000313" key="17">
    <source>
        <dbReference type="EMBL" id="RFT46400.1"/>
    </source>
</evidence>
<comment type="pathway">
    <text evidence="9 13">Amino-acid biosynthesis; L-lysine biosynthesis via DAP pathway; (S)-tetrahydrodipicolinate from L-aspartate: step 4/4.</text>
</comment>
<feature type="binding site" evidence="13">
    <location>
        <begin position="74"/>
        <end position="76"/>
    </location>
    <ligand>
        <name>NAD(+)</name>
        <dbReference type="ChEBI" id="CHEBI:57540"/>
    </ligand>
</feature>
<feature type="binding site" evidence="13">
    <location>
        <position position="38"/>
    </location>
    <ligand>
        <name>NAD(+)</name>
        <dbReference type="ChEBI" id="CHEBI:57540"/>
    </ligand>
</feature>
<dbReference type="HAMAP" id="MF_00102">
    <property type="entry name" value="DapB"/>
    <property type="match status" value="1"/>
</dbReference>
<keyword evidence="3 13" id="KW-0028">Amino-acid biosynthesis</keyword>
<dbReference type="PANTHER" id="PTHR20836">
    <property type="entry name" value="DIHYDRODIPICOLINATE REDUCTASE"/>
    <property type="match status" value="1"/>
</dbReference>
<keyword evidence="6 13" id="KW-0560">Oxidoreductase</keyword>
<evidence type="ECO:0000256" key="1">
    <source>
        <dbReference type="ARBA" id="ARBA00006642"/>
    </source>
</evidence>
<dbReference type="SUPFAM" id="SSF55347">
    <property type="entry name" value="Glyceraldehyde-3-phosphate dehydrogenase-like, C-terminal domain"/>
    <property type="match status" value="1"/>
</dbReference>
<dbReference type="InterPro" id="IPR036291">
    <property type="entry name" value="NAD(P)-bd_dom_sf"/>
</dbReference>
<evidence type="ECO:0000256" key="11">
    <source>
        <dbReference type="ARBA" id="ARBA00049080"/>
    </source>
</evidence>
<keyword evidence="7 13" id="KW-0520">NAD</keyword>
<comment type="catalytic activity">
    <reaction evidence="12 13">
        <text>(S)-2,3,4,5-tetrahydrodipicolinate + NAD(+) + H2O = (2S,4S)-4-hydroxy-2,3,4,5-tetrahydrodipicolinate + NADH + H(+)</text>
        <dbReference type="Rhea" id="RHEA:35323"/>
        <dbReference type="ChEBI" id="CHEBI:15377"/>
        <dbReference type="ChEBI" id="CHEBI:15378"/>
        <dbReference type="ChEBI" id="CHEBI:16845"/>
        <dbReference type="ChEBI" id="CHEBI:57540"/>
        <dbReference type="ChEBI" id="CHEBI:57945"/>
        <dbReference type="ChEBI" id="CHEBI:67139"/>
        <dbReference type="EC" id="1.17.1.8"/>
    </reaction>
</comment>
<evidence type="ECO:0000256" key="8">
    <source>
        <dbReference type="ARBA" id="ARBA00023154"/>
    </source>
</evidence>
<dbReference type="GO" id="GO:0008839">
    <property type="term" value="F:4-hydroxy-tetrahydrodipicolinate reductase"/>
    <property type="evidence" value="ECO:0007669"/>
    <property type="project" value="UniProtKB-UniRule"/>
</dbReference>
<dbReference type="Pfam" id="PF01113">
    <property type="entry name" value="DapB_N"/>
    <property type="match status" value="1"/>
</dbReference>
<dbReference type="GO" id="GO:0019877">
    <property type="term" value="P:diaminopimelate biosynthetic process"/>
    <property type="evidence" value="ECO:0007669"/>
    <property type="project" value="UniProtKB-UniRule"/>
</dbReference>
<evidence type="ECO:0000256" key="4">
    <source>
        <dbReference type="ARBA" id="ARBA00022857"/>
    </source>
</evidence>
<dbReference type="NCBIfam" id="TIGR00036">
    <property type="entry name" value="dapB"/>
    <property type="match status" value="1"/>
</dbReference>
<comment type="subcellular location">
    <subcellularLocation>
        <location evidence="13">Cytoplasm</location>
    </subcellularLocation>
</comment>
<dbReference type="GO" id="GO:0016726">
    <property type="term" value="F:oxidoreductase activity, acting on CH or CH2 groups, NAD or NADP as acceptor"/>
    <property type="evidence" value="ECO:0007669"/>
    <property type="project" value="UniProtKB-UniRule"/>
</dbReference>
<dbReference type="EMBL" id="NOWI01000002">
    <property type="protein sequence ID" value="RFT46400.1"/>
    <property type="molecule type" value="Genomic_DNA"/>
</dbReference>
<dbReference type="PROSITE" id="PS01298">
    <property type="entry name" value="DAPB"/>
    <property type="match status" value="1"/>
</dbReference>
<comment type="caution">
    <text evidence="17">The sequence shown here is derived from an EMBL/GenBank/DDBJ whole genome shotgun (WGS) entry which is preliminary data.</text>
</comment>
<name>A0A3E2DLZ3_9ACTN</name>
<dbReference type="EC" id="1.17.1.8" evidence="10 13"/>
<comment type="function">
    <text evidence="13">Catalyzes the conversion of 4-hydroxy-tetrahydrodipicolinate (HTPA) to tetrahydrodipicolinate.</text>
</comment>
<dbReference type="Proteomes" id="UP001309299">
    <property type="component" value="Unassembled WGS sequence"/>
</dbReference>
<dbReference type="FunFam" id="3.30.360.10:FF:000009">
    <property type="entry name" value="4-hydroxy-tetrahydrodipicolinate reductase"/>
    <property type="match status" value="1"/>
</dbReference>
<evidence type="ECO:0000313" key="16">
    <source>
        <dbReference type="EMBL" id="MEH1546807.1"/>
    </source>
</evidence>
<feature type="binding site" evidence="13">
    <location>
        <begin position="8"/>
        <end position="13"/>
    </location>
    <ligand>
        <name>NAD(+)</name>
        <dbReference type="ChEBI" id="CHEBI:57540"/>
    </ligand>
</feature>
<comment type="catalytic activity">
    <reaction evidence="11 13">
        <text>(S)-2,3,4,5-tetrahydrodipicolinate + NADP(+) + H2O = (2S,4S)-4-hydroxy-2,3,4,5-tetrahydrodipicolinate + NADPH + H(+)</text>
        <dbReference type="Rhea" id="RHEA:35331"/>
        <dbReference type="ChEBI" id="CHEBI:15377"/>
        <dbReference type="ChEBI" id="CHEBI:15378"/>
        <dbReference type="ChEBI" id="CHEBI:16845"/>
        <dbReference type="ChEBI" id="CHEBI:57783"/>
        <dbReference type="ChEBI" id="CHEBI:58349"/>
        <dbReference type="ChEBI" id="CHEBI:67139"/>
        <dbReference type="EC" id="1.17.1.8"/>
    </reaction>
</comment>
<sequence length="246" mass="25975">MIKVAVFGAKGRMGASVCQAVEEAEDTELVAAIDSGDDRSAAEGADVVVDFTTPDAVMDNLAWAIDHEINTVVGTTGFDEDRYQTLRDQLADHPNTGCLVAPNFSIGAVLMMHFAEEAAKFYESVEVIELHHPNKVDAPSGTARTTAGKIAAARQKVGMGEVPDATQSQLDGARGAVVDGVHVHGVRLRGLVAHQEVLFGAEGETLTIRHDSMDRVSFMSGVLTGVRGVLDRPGLTIGIEGLLGLE</sequence>
<feature type="binding site" evidence="13">
    <location>
        <position position="39"/>
    </location>
    <ligand>
        <name>NADP(+)</name>
        <dbReference type="ChEBI" id="CHEBI:58349"/>
    </ligand>
</feature>
<dbReference type="GO" id="GO:0051287">
    <property type="term" value="F:NAD binding"/>
    <property type="evidence" value="ECO:0007669"/>
    <property type="project" value="UniProtKB-UniRule"/>
</dbReference>
<dbReference type="InterPro" id="IPR022663">
    <property type="entry name" value="DapB_C"/>
</dbReference>
<reference evidence="17 18" key="1">
    <citation type="submission" date="2017-07" db="EMBL/GenBank/DDBJ databases">
        <authorList>
            <person name="Sun Z.S."/>
            <person name="Albrecht U."/>
            <person name="Echele G."/>
            <person name="Lee C.C."/>
        </authorList>
    </citation>
    <scope>NUCLEOTIDE SEQUENCE [LARGE SCALE GENOMIC DNA]</scope>
    <source>
        <strain evidence="17 18">P16-029</strain>
    </source>
</reference>
<dbReference type="Gene3D" id="3.30.360.10">
    <property type="entry name" value="Dihydrodipicolinate Reductase, domain 2"/>
    <property type="match status" value="1"/>
</dbReference>
<keyword evidence="4 13" id="KW-0521">NADP</keyword>
<keyword evidence="8 13" id="KW-0457">Lysine biosynthesis</keyword>
<dbReference type="Gene3D" id="3.40.50.720">
    <property type="entry name" value="NAD(P)-binding Rossmann-like Domain"/>
    <property type="match status" value="1"/>
</dbReference>
<evidence type="ECO:0000256" key="7">
    <source>
        <dbReference type="ARBA" id="ARBA00023027"/>
    </source>
</evidence>
<dbReference type="GO" id="GO:0005829">
    <property type="term" value="C:cytosol"/>
    <property type="evidence" value="ECO:0007669"/>
    <property type="project" value="TreeGrafter"/>
</dbReference>
<feature type="binding site" evidence="13">
    <location>
        <begin position="141"/>
        <end position="142"/>
    </location>
    <ligand>
        <name>(S)-2,3,4,5-tetrahydrodipicolinate</name>
        <dbReference type="ChEBI" id="CHEBI:16845"/>
    </ligand>
</feature>
<organism evidence="17 18">
    <name type="scientific">Cutibacterium avidum</name>
    <dbReference type="NCBI Taxonomy" id="33010"/>
    <lineage>
        <taxon>Bacteria</taxon>
        <taxon>Bacillati</taxon>
        <taxon>Actinomycetota</taxon>
        <taxon>Actinomycetes</taxon>
        <taxon>Propionibacteriales</taxon>
        <taxon>Propionibacteriaceae</taxon>
        <taxon>Cutibacterium</taxon>
    </lineage>
</organism>
<evidence type="ECO:0000256" key="12">
    <source>
        <dbReference type="ARBA" id="ARBA00049396"/>
    </source>
</evidence>
<evidence type="ECO:0000259" key="15">
    <source>
        <dbReference type="Pfam" id="PF05173"/>
    </source>
</evidence>
<comment type="caution">
    <text evidence="13">Was originally thought to be a dihydrodipicolinate reductase (DHDPR), catalyzing the conversion of dihydrodipicolinate to tetrahydrodipicolinate. However, it was shown in E.coli that the substrate of the enzymatic reaction is not dihydrodipicolinate (DHDP) but in fact (2S,4S)-4-hydroxy-2,3,4,5-tetrahydrodipicolinic acid (HTPA), the product released by the DapA-catalyzed reaction.</text>
</comment>
<feature type="binding site" evidence="13">
    <location>
        <begin position="101"/>
        <end position="104"/>
    </location>
    <ligand>
        <name>NAD(+)</name>
        <dbReference type="ChEBI" id="CHEBI:57540"/>
    </ligand>
</feature>
<dbReference type="SUPFAM" id="SSF51735">
    <property type="entry name" value="NAD(P)-binding Rossmann-fold domains"/>
    <property type="match status" value="1"/>
</dbReference>
<comment type="similarity">
    <text evidence="1 13">Belongs to the DapB family.</text>
</comment>
<comment type="subunit">
    <text evidence="13">Homotetramer.</text>
</comment>
<evidence type="ECO:0000259" key="14">
    <source>
        <dbReference type="Pfam" id="PF01113"/>
    </source>
</evidence>
<reference evidence="16" key="2">
    <citation type="submission" date="2024-02" db="EMBL/GenBank/DDBJ databases">
        <title>Bacterial skin colonization with Propionibacterium avidum as a risk factor for Periprosthetic Joint Infections - a single-center prospective study.</title>
        <authorList>
            <person name="Achermann Y."/>
        </authorList>
    </citation>
    <scope>NUCLEOTIDE SEQUENCE</scope>
    <source>
        <strain evidence="16">PAVI-2017310195</strain>
    </source>
</reference>
<evidence type="ECO:0000256" key="6">
    <source>
        <dbReference type="ARBA" id="ARBA00023002"/>
    </source>
</evidence>
<dbReference type="GO" id="GO:0050661">
    <property type="term" value="F:NADP binding"/>
    <property type="evidence" value="ECO:0007669"/>
    <property type="project" value="UniProtKB-UniRule"/>
</dbReference>
<dbReference type="InterPro" id="IPR023940">
    <property type="entry name" value="DHDPR_bac"/>
</dbReference>
<dbReference type="PIRSF" id="PIRSF000161">
    <property type="entry name" value="DHPR"/>
    <property type="match status" value="1"/>
</dbReference>
<feature type="active site" description="Proton donor/acceptor" evidence="13">
    <location>
        <position position="131"/>
    </location>
</feature>
<dbReference type="GO" id="GO:0009089">
    <property type="term" value="P:lysine biosynthetic process via diaminopimelate"/>
    <property type="evidence" value="ECO:0007669"/>
    <property type="project" value="UniProtKB-UniRule"/>
</dbReference>
<keyword evidence="5 13" id="KW-0220">Diaminopimelate biosynthesis</keyword>
<evidence type="ECO:0000256" key="13">
    <source>
        <dbReference type="HAMAP-Rule" id="MF_00102"/>
    </source>
</evidence>
<keyword evidence="2 13" id="KW-0963">Cytoplasm</keyword>
<gene>
    <name evidence="13 16" type="primary">dapB</name>
    <name evidence="17" type="ORF">CHT91_02270</name>
    <name evidence="16" type="ORF">V7F78_07265</name>
</gene>
<feature type="domain" description="Dihydrodipicolinate reductase N-terminal" evidence="14">
    <location>
        <begin position="2"/>
        <end position="104"/>
    </location>
</feature>
<protein>
    <recommendedName>
        <fullName evidence="10 13">4-hydroxy-tetrahydrodipicolinate reductase</fullName>
        <shortName evidence="13">HTPA reductase</shortName>
        <ecNumber evidence="10 13">1.17.1.8</ecNumber>
    </recommendedName>
</protein>
<dbReference type="RefSeq" id="WP_004808670.1">
    <property type="nucleotide sequence ID" value="NZ_AP024308.1"/>
</dbReference>
<dbReference type="InterPro" id="IPR000846">
    <property type="entry name" value="DapB_N"/>
</dbReference>
<dbReference type="UniPathway" id="UPA00034">
    <property type="reaction ID" value="UER00018"/>
</dbReference>
<dbReference type="GeneID" id="29842169"/>
<feature type="active site" description="Proton donor" evidence="13">
    <location>
        <position position="135"/>
    </location>
</feature>
<feature type="binding site" evidence="13">
    <location>
        <position position="132"/>
    </location>
    <ligand>
        <name>(S)-2,3,4,5-tetrahydrodipicolinate</name>
        <dbReference type="ChEBI" id="CHEBI:16845"/>
    </ligand>
</feature>
<evidence type="ECO:0000256" key="10">
    <source>
        <dbReference type="ARBA" id="ARBA00038983"/>
    </source>
</evidence>
<evidence type="ECO:0000256" key="2">
    <source>
        <dbReference type="ARBA" id="ARBA00022490"/>
    </source>
</evidence>
<dbReference type="Pfam" id="PF05173">
    <property type="entry name" value="DapB_C"/>
    <property type="match status" value="1"/>
</dbReference>
<evidence type="ECO:0000313" key="18">
    <source>
        <dbReference type="Proteomes" id="UP000259211"/>
    </source>
</evidence>
<accession>A0A3E2DLZ3</accession>
<feature type="domain" description="Dihydrodipicolinate reductase C-terminal" evidence="15">
    <location>
        <begin position="107"/>
        <end position="234"/>
    </location>
</feature>